<evidence type="ECO:0000313" key="8">
    <source>
        <dbReference type="EMBL" id="ACN13600.1"/>
    </source>
</evidence>
<comment type="cofactor">
    <cofactor evidence="1">
        <name>Mn(2+)</name>
        <dbReference type="ChEBI" id="CHEBI:29035"/>
    </cofactor>
</comment>
<accession>C0QHP2</accession>
<gene>
    <name evidence="8" type="ordered locus">HRM2_04860</name>
</gene>
<dbReference type="InterPro" id="IPR000086">
    <property type="entry name" value="NUDIX_hydrolase_dom"/>
</dbReference>
<dbReference type="KEGG" id="dat:HRM2_04860"/>
<protein>
    <recommendedName>
        <fullName evidence="7">Nudix hydrolase domain-containing protein</fullName>
    </recommendedName>
</protein>
<keyword evidence="9" id="KW-1185">Reference proteome</keyword>
<dbReference type="Proteomes" id="UP000000442">
    <property type="component" value="Chromosome"/>
</dbReference>
<proteinExistence type="predicted"/>
<dbReference type="InterPro" id="IPR015797">
    <property type="entry name" value="NUDIX_hydrolase-like_dom_sf"/>
</dbReference>
<reference evidence="8 9" key="1">
    <citation type="journal article" date="2009" name="Environ. Microbiol.">
        <title>Genome sequence of Desulfobacterium autotrophicum HRM2, a marine sulfate reducer oxidizing organic carbon completely to carbon dioxide.</title>
        <authorList>
            <person name="Strittmatter A.W."/>
            <person name="Liesegang H."/>
            <person name="Rabus R."/>
            <person name="Decker I."/>
            <person name="Amann J."/>
            <person name="Andres S."/>
            <person name="Henne A."/>
            <person name="Fricke W.F."/>
            <person name="Martinez-Arias R."/>
            <person name="Bartels D."/>
            <person name="Goesmann A."/>
            <person name="Krause L."/>
            <person name="Puehler A."/>
            <person name="Klenk H.P."/>
            <person name="Richter M."/>
            <person name="Schuler M."/>
            <person name="Gloeckner F.O."/>
            <person name="Meyerdierks A."/>
            <person name="Gottschalk G."/>
            <person name="Amann R."/>
        </authorList>
    </citation>
    <scope>NUCLEOTIDE SEQUENCE [LARGE SCALE GENOMIC DNA]</scope>
    <source>
        <strain evidence="9">ATCC 43914 / DSM 3382 / HRM2</strain>
    </source>
</reference>
<dbReference type="PANTHER" id="PTHR12992">
    <property type="entry name" value="NUDIX HYDROLASE"/>
    <property type="match status" value="1"/>
</dbReference>
<dbReference type="GO" id="GO:0010945">
    <property type="term" value="F:coenzyme A diphosphatase activity"/>
    <property type="evidence" value="ECO:0007669"/>
    <property type="project" value="InterPro"/>
</dbReference>
<dbReference type="GO" id="GO:0046872">
    <property type="term" value="F:metal ion binding"/>
    <property type="evidence" value="ECO:0007669"/>
    <property type="project" value="UniProtKB-KW"/>
</dbReference>
<dbReference type="CDD" id="cd03426">
    <property type="entry name" value="NUDIX_CoAse_Nudt7"/>
    <property type="match status" value="1"/>
</dbReference>
<evidence type="ECO:0000256" key="6">
    <source>
        <dbReference type="ARBA" id="ARBA00023211"/>
    </source>
</evidence>
<dbReference type="AlphaFoldDB" id="C0QHP2"/>
<dbReference type="EMBL" id="CP001087">
    <property type="protein sequence ID" value="ACN13600.1"/>
    <property type="molecule type" value="Genomic_DNA"/>
</dbReference>
<evidence type="ECO:0000256" key="1">
    <source>
        <dbReference type="ARBA" id="ARBA00001936"/>
    </source>
</evidence>
<comment type="cofactor">
    <cofactor evidence="2">
        <name>Mg(2+)</name>
        <dbReference type="ChEBI" id="CHEBI:18420"/>
    </cofactor>
</comment>
<dbReference type="Pfam" id="PF00293">
    <property type="entry name" value="NUDIX"/>
    <property type="match status" value="1"/>
</dbReference>
<organism evidence="8 9">
    <name type="scientific">Desulforapulum autotrophicum (strain ATCC 43914 / DSM 3382 / VKM B-1955 / HRM2)</name>
    <name type="common">Desulfobacterium autotrophicum</name>
    <dbReference type="NCBI Taxonomy" id="177437"/>
    <lineage>
        <taxon>Bacteria</taxon>
        <taxon>Pseudomonadati</taxon>
        <taxon>Thermodesulfobacteriota</taxon>
        <taxon>Desulfobacteria</taxon>
        <taxon>Desulfobacterales</taxon>
        <taxon>Desulfobacteraceae</taxon>
        <taxon>Desulforapulum</taxon>
    </lineage>
</organism>
<dbReference type="Gene3D" id="3.90.79.10">
    <property type="entry name" value="Nucleoside Triphosphate Pyrophosphohydrolase"/>
    <property type="match status" value="1"/>
</dbReference>
<dbReference type="HOGENOM" id="CLU_040940_5_3_7"/>
<dbReference type="SUPFAM" id="SSF55811">
    <property type="entry name" value="Nudix"/>
    <property type="match status" value="1"/>
</dbReference>
<evidence type="ECO:0000256" key="2">
    <source>
        <dbReference type="ARBA" id="ARBA00001946"/>
    </source>
</evidence>
<evidence type="ECO:0000256" key="4">
    <source>
        <dbReference type="ARBA" id="ARBA00022801"/>
    </source>
</evidence>
<keyword evidence="5" id="KW-0460">Magnesium</keyword>
<keyword evidence="6" id="KW-0464">Manganese</keyword>
<dbReference type="PANTHER" id="PTHR12992:SF11">
    <property type="entry name" value="MITOCHONDRIAL COENZYME A DIPHOSPHATASE NUDT8"/>
    <property type="match status" value="1"/>
</dbReference>
<dbReference type="STRING" id="177437.HRM2_04860"/>
<feature type="domain" description="Nudix hydrolase" evidence="7">
    <location>
        <begin position="14"/>
        <end position="147"/>
    </location>
</feature>
<sequence length="189" mass="21556">MESEHPPCPRNEGFKPASVMALMAFEAAPNLIFIQKADNKGYPWRNQMALPGGHWDPGDTSRKETALRELKEEMGISRGHVSTIGSLGHFQTINNRDIEAFVGLWDQEQEISFDRAEIQRVFHIPLAHLFSVHMEKGFCKRLPGIEELTYPFEDVVIWGVTAKIIHHFIEIVRKTVNPLYFDEQAGNLS</sequence>
<dbReference type="eggNOG" id="COG0494">
    <property type="taxonomic scope" value="Bacteria"/>
</dbReference>
<keyword evidence="3" id="KW-0479">Metal-binding</keyword>
<dbReference type="PROSITE" id="PS51462">
    <property type="entry name" value="NUDIX"/>
    <property type="match status" value="1"/>
</dbReference>
<name>C0QHP2_DESAH</name>
<evidence type="ECO:0000259" key="7">
    <source>
        <dbReference type="PROSITE" id="PS51462"/>
    </source>
</evidence>
<evidence type="ECO:0000256" key="3">
    <source>
        <dbReference type="ARBA" id="ARBA00022723"/>
    </source>
</evidence>
<evidence type="ECO:0000313" key="9">
    <source>
        <dbReference type="Proteomes" id="UP000000442"/>
    </source>
</evidence>
<evidence type="ECO:0000256" key="5">
    <source>
        <dbReference type="ARBA" id="ARBA00022842"/>
    </source>
</evidence>
<keyword evidence="4" id="KW-0378">Hydrolase</keyword>
<dbReference type="InterPro" id="IPR045121">
    <property type="entry name" value="CoAse"/>
</dbReference>